<dbReference type="AlphaFoldDB" id="A0A667I8U6"/>
<reference evidence="2" key="2">
    <citation type="submission" date="2025-09" db="UniProtKB">
        <authorList>
            <consortium name="Ensembl"/>
        </authorList>
    </citation>
    <scope>IDENTIFICATION</scope>
</reference>
<dbReference type="GO" id="GO:0016671">
    <property type="term" value="F:oxidoreductase activity, acting on a sulfur group of donors, disulfide as acceptor"/>
    <property type="evidence" value="ECO:0007669"/>
    <property type="project" value="TreeGrafter"/>
</dbReference>
<dbReference type="InterPro" id="IPR036869">
    <property type="entry name" value="J_dom_sf"/>
</dbReference>
<dbReference type="PRINTS" id="PR00625">
    <property type="entry name" value="JDOMAIN"/>
</dbReference>
<sequence length="176" mass="20122">MTTSGTGKGSFCFLIVYMAISVGTDQDFYSLLGVSSTANSREIRQAFTKLALKLHPDKKKKQKTKNKQTNKKKRITQGAYEVLKDDDLWEKYDKYGEKGLADDPEGGPYESWDYDRYDFGVYDDDLESMTLNRREVDAAVHCGELWFVNFYSPGCSHCHELAPTWRDCVKEVDGLL</sequence>
<dbReference type="InterPro" id="IPR001623">
    <property type="entry name" value="DnaJ_domain"/>
</dbReference>
<dbReference type="GO" id="GO:0005788">
    <property type="term" value="C:endoplasmic reticulum lumen"/>
    <property type="evidence" value="ECO:0007669"/>
    <property type="project" value="TreeGrafter"/>
</dbReference>
<dbReference type="SUPFAM" id="SSF46565">
    <property type="entry name" value="Chaperone J-domain"/>
    <property type="match status" value="1"/>
</dbReference>
<feature type="domain" description="J" evidence="1">
    <location>
        <begin position="27"/>
        <end position="96"/>
    </location>
</feature>
<name>A0A667I8U6_LYNCA</name>
<dbReference type="Gene3D" id="3.40.30.10">
    <property type="entry name" value="Glutaredoxin"/>
    <property type="match status" value="1"/>
</dbReference>
<dbReference type="GO" id="GO:0015035">
    <property type="term" value="F:protein-disulfide reductase activity"/>
    <property type="evidence" value="ECO:0007669"/>
    <property type="project" value="TreeGrafter"/>
</dbReference>
<evidence type="ECO:0000313" key="3">
    <source>
        <dbReference type="Proteomes" id="UP000472241"/>
    </source>
</evidence>
<dbReference type="SUPFAM" id="SSF52833">
    <property type="entry name" value="Thioredoxin-like"/>
    <property type="match status" value="1"/>
</dbReference>
<dbReference type="FunFam" id="1.10.287.110:FF:000029">
    <property type="entry name" value="DnaJ homolog subfamily C member 10"/>
    <property type="match status" value="1"/>
</dbReference>
<accession>A0A667I8U6</accession>
<keyword evidence="3" id="KW-1185">Reference proteome</keyword>
<dbReference type="InterPro" id="IPR036249">
    <property type="entry name" value="Thioredoxin-like_sf"/>
</dbReference>
<dbReference type="CDD" id="cd06257">
    <property type="entry name" value="DnaJ"/>
    <property type="match status" value="1"/>
</dbReference>
<dbReference type="GO" id="GO:0051787">
    <property type="term" value="F:misfolded protein binding"/>
    <property type="evidence" value="ECO:0007669"/>
    <property type="project" value="TreeGrafter"/>
</dbReference>
<evidence type="ECO:0000313" key="2">
    <source>
        <dbReference type="Ensembl" id="ENSLCNP00005034805.1"/>
    </source>
</evidence>
<dbReference type="Ensembl" id="ENSLCNT00005038828.1">
    <property type="protein sequence ID" value="ENSLCNP00005034805.1"/>
    <property type="gene ID" value="ENSLCNG00005022621.1"/>
</dbReference>
<dbReference type="InterPro" id="IPR052460">
    <property type="entry name" value="ER_disulfide_reductase"/>
</dbReference>
<dbReference type="PANTHER" id="PTHR44340">
    <property type="entry name" value="DNAJ HOMOLOG SUBFAMILY C MEMBER 10"/>
    <property type="match status" value="1"/>
</dbReference>
<dbReference type="PROSITE" id="PS50076">
    <property type="entry name" value="DNAJ_2"/>
    <property type="match status" value="1"/>
</dbReference>
<dbReference type="GO" id="GO:0036498">
    <property type="term" value="P:IRE1-mediated unfolded protein response"/>
    <property type="evidence" value="ECO:0007669"/>
    <property type="project" value="TreeGrafter"/>
</dbReference>
<dbReference type="Gene3D" id="1.10.287.110">
    <property type="entry name" value="DnaJ domain"/>
    <property type="match status" value="1"/>
</dbReference>
<dbReference type="Pfam" id="PF00226">
    <property type="entry name" value="DnaJ"/>
    <property type="match status" value="1"/>
</dbReference>
<dbReference type="SMART" id="SM00271">
    <property type="entry name" value="DnaJ"/>
    <property type="match status" value="1"/>
</dbReference>
<dbReference type="Proteomes" id="UP000472241">
    <property type="component" value="Unplaced"/>
</dbReference>
<organism evidence="2 3">
    <name type="scientific">Lynx canadensis</name>
    <name type="common">Canada lynx</name>
    <name type="synonym">Felis canadensis</name>
    <dbReference type="NCBI Taxonomy" id="61383"/>
    <lineage>
        <taxon>Eukaryota</taxon>
        <taxon>Metazoa</taxon>
        <taxon>Chordata</taxon>
        <taxon>Craniata</taxon>
        <taxon>Vertebrata</taxon>
        <taxon>Euteleostomi</taxon>
        <taxon>Mammalia</taxon>
        <taxon>Eutheria</taxon>
        <taxon>Laurasiatheria</taxon>
        <taxon>Carnivora</taxon>
        <taxon>Feliformia</taxon>
        <taxon>Felidae</taxon>
        <taxon>Felinae</taxon>
        <taxon>Lynx</taxon>
    </lineage>
</organism>
<reference evidence="2" key="1">
    <citation type="submission" date="2025-08" db="UniProtKB">
        <authorList>
            <consortium name="Ensembl"/>
        </authorList>
    </citation>
    <scope>IDENTIFICATION</scope>
</reference>
<evidence type="ECO:0000259" key="1">
    <source>
        <dbReference type="PROSITE" id="PS50076"/>
    </source>
</evidence>
<dbReference type="PANTHER" id="PTHR44340:SF1">
    <property type="entry name" value="DNAJ HOMOLOG SUBFAMILY C MEMBER 10"/>
    <property type="match status" value="1"/>
</dbReference>
<proteinExistence type="predicted"/>
<protein>
    <recommendedName>
        <fullName evidence="1">J domain-containing protein</fullName>
    </recommendedName>
</protein>